<proteinExistence type="predicted"/>
<evidence type="ECO:0000313" key="2">
    <source>
        <dbReference type="EMBL" id="TKW06546.1"/>
    </source>
</evidence>
<dbReference type="Proteomes" id="UP000298652">
    <property type="component" value="Chromosome 7"/>
</dbReference>
<dbReference type="AlphaFoldDB" id="A0A4V6D7U6"/>
<name>A0A4V6D7U6_SETVI</name>
<accession>A0A4V6D7U6</accession>
<reference evidence="2" key="1">
    <citation type="submission" date="2019-03" db="EMBL/GenBank/DDBJ databases">
        <title>WGS assembly of Setaria viridis.</title>
        <authorList>
            <person name="Huang P."/>
            <person name="Jenkins J."/>
            <person name="Grimwood J."/>
            <person name="Barry K."/>
            <person name="Healey A."/>
            <person name="Mamidi S."/>
            <person name="Sreedasyam A."/>
            <person name="Shu S."/>
            <person name="Feldman M."/>
            <person name="Wu J."/>
            <person name="Yu Y."/>
            <person name="Chen C."/>
            <person name="Johnson J."/>
            <person name="Rokhsar D."/>
            <person name="Baxter I."/>
            <person name="Schmutz J."/>
            <person name="Brutnell T."/>
            <person name="Kellogg E."/>
        </authorList>
    </citation>
    <scope>NUCLEOTIDE SEQUENCE [LARGE SCALE GENOMIC DNA]</scope>
</reference>
<organism evidence="2 3">
    <name type="scientific">Setaria viridis</name>
    <name type="common">Green bristlegrass</name>
    <name type="synonym">Setaria italica subsp. viridis</name>
    <dbReference type="NCBI Taxonomy" id="4556"/>
    <lineage>
        <taxon>Eukaryota</taxon>
        <taxon>Viridiplantae</taxon>
        <taxon>Streptophyta</taxon>
        <taxon>Embryophyta</taxon>
        <taxon>Tracheophyta</taxon>
        <taxon>Spermatophyta</taxon>
        <taxon>Magnoliopsida</taxon>
        <taxon>Liliopsida</taxon>
        <taxon>Poales</taxon>
        <taxon>Poaceae</taxon>
        <taxon>PACMAD clade</taxon>
        <taxon>Panicoideae</taxon>
        <taxon>Panicodae</taxon>
        <taxon>Paniceae</taxon>
        <taxon>Cenchrinae</taxon>
        <taxon>Setaria</taxon>
    </lineage>
</organism>
<dbReference type="EMBL" id="CM016558">
    <property type="protein sequence ID" value="TKW06546.1"/>
    <property type="molecule type" value="Genomic_DNA"/>
</dbReference>
<protein>
    <submittedName>
        <fullName evidence="2">Uncharacterized protein</fullName>
    </submittedName>
</protein>
<feature type="region of interest" description="Disordered" evidence="1">
    <location>
        <begin position="1"/>
        <end position="57"/>
    </location>
</feature>
<evidence type="ECO:0000313" key="3">
    <source>
        <dbReference type="Proteomes" id="UP000298652"/>
    </source>
</evidence>
<keyword evidence="3" id="KW-1185">Reference proteome</keyword>
<evidence type="ECO:0000256" key="1">
    <source>
        <dbReference type="SAM" id="MobiDB-lite"/>
    </source>
</evidence>
<feature type="compositionally biased region" description="Basic residues" evidence="1">
    <location>
        <begin position="157"/>
        <end position="170"/>
    </location>
</feature>
<gene>
    <name evidence="2" type="ORF">SEVIR_7G247200v2</name>
</gene>
<dbReference type="Gramene" id="TKW06546">
    <property type="protein sequence ID" value="TKW06546"/>
    <property type="gene ID" value="SEVIR_7G247200v2"/>
</dbReference>
<feature type="compositionally biased region" description="Low complexity" evidence="1">
    <location>
        <begin position="144"/>
        <end position="156"/>
    </location>
</feature>
<feature type="compositionally biased region" description="Pro residues" evidence="1">
    <location>
        <begin position="37"/>
        <end position="51"/>
    </location>
</feature>
<feature type="region of interest" description="Disordered" evidence="1">
    <location>
        <begin position="144"/>
        <end position="211"/>
    </location>
</feature>
<sequence>MAPLPPAAAAPAAARLRAGRRRSGPPPLLPPARCHSRPPPPLLPARRPPASAPCARLRPPARCYQPARAPPRPAPPGPLAPRRCPLLLAPRARSWVIIRAAPSPPARNSSAGLLLLFSAAQLHLRSACLASTARRFLCRGPRARAGPPAPAAARPRLAAHQRRAGPRRRAGPPPAFSFLRPDSRNRRAAVSARDSLIRSESSGGFKPGALSLSPYKSRHLLPVSSAKTPAPQHPKP</sequence>